<accession>A0A1L8R6P4</accession>
<evidence type="ECO:0000313" key="2">
    <source>
        <dbReference type="Proteomes" id="UP000182835"/>
    </source>
</evidence>
<protein>
    <submittedName>
        <fullName evidence="1">Uncharacterized protein</fullName>
    </submittedName>
</protein>
<name>A0A1L8R6P4_9ENTE</name>
<dbReference type="EMBL" id="JXKG01000007">
    <property type="protein sequence ID" value="OJG15439.1"/>
    <property type="molecule type" value="Genomic_DNA"/>
</dbReference>
<reference evidence="1 2" key="1">
    <citation type="submission" date="2014-12" db="EMBL/GenBank/DDBJ databases">
        <title>Draft genome sequences of 29 type strains of Enterococci.</title>
        <authorList>
            <person name="Zhong Z."/>
            <person name="Sun Z."/>
            <person name="Liu W."/>
            <person name="Zhang W."/>
            <person name="Zhang H."/>
        </authorList>
    </citation>
    <scope>NUCLEOTIDE SEQUENCE [LARGE SCALE GENOMIC DNA]</scope>
    <source>
        <strain evidence="1 2">DSM 21207</strain>
    </source>
</reference>
<organism evidence="1 2">
    <name type="scientific">Enterococcus canintestini</name>
    <dbReference type="NCBI Taxonomy" id="317010"/>
    <lineage>
        <taxon>Bacteria</taxon>
        <taxon>Bacillati</taxon>
        <taxon>Bacillota</taxon>
        <taxon>Bacilli</taxon>
        <taxon>Lactobacillales</taxon>
        <taxon>Enterococcaceae</taxon>
        <taxon>Enterococcus</taxon>
    </lineage>
</organism>
<dbReference type="Proteomes" id="UP000182835">
    <property type="component" value="Unassembled WGS sequence"/>
</dbReference>
<comment type="caution">
    <text evidence="1">The sequence shown here is derived from an EMBL/GenBank/DDBJ whole genome shotgun (WGS) entry which is preliminary data.</text>
</comment>
<gene>
    <name evidence="1" type="ORF">RU96_GL002252</name>
</gene>
<sequence length="39" mass="4782">MTFYKMSVIDFYVKVNNLLEFLTKKSKHKKMFAYSLLHH</sequence>
<evidence type="ECO:0000313" key="1">
    <source>
        <dbReference type="EMBL" id="OJG15439.1"/>
    </source>
</evidence>
<proteinExistence type="predicted"/>
<dbReference type="AlphaFoldDB" id="A0A1L8R6P4"/>
<dbReference type="STRING" id="317010.RU96_GL002252"/>